<evidence type="ECO:0000256" key="14">
    <source>
        <dbReference type="PROSITE-ProRule" id="PRU00706"/>
    </source>
</evidence>
<dbReference type="GO" id="GO:0006221">
    <property type="term" value="P:pyrimidine nucleotide biosynthetic process"/>
    <property type="evidence" value="ECO:0007669"/>
    <property type="project" value="UniProtKB-UniRule"/>
</dbReference>
<comment type="similarity">
    <text evidence="15 16">Belongs to the peptidase S16 family.</text>
</comment>
<feature type="binding site" evidence="13">
    <location>
        <position position="2188"/>
    </location>
    <ligand>
        <name>a ribonucleoside 5'-phosphate</name>
        <dbReference type="ChEBI" id="CHEBI:58043"/>
    </ligand>
</feature>
<keyword evidence="2 15" id="KW-0645">Protease</keyword>
<feature type="region of interest" description="Disordered" evidence="17">
    <location>
        <begin position="785"/>
        <end position="806"/>
    </location>
</feature>
<dbReference type="InterPro" id="IPR027417">
    <property type="entry name" value="P-loop_NTPase"/>
</dbReference>
<dbReference type="CDD" id="cd01428">
    <property type="entry name" value="ADK"/>
    <property type="match status" value="4"/>
</dbReference>
<feature type="binding site" evidence="14">
    <location>
        <position position="1168"/>
    </location>
    <ligand>
        <name>ATP</name>
        <dbReference type="ChEBI" id="CHEBI:30616"/>
    </ligand>
</feature>
<feature type="binding site" evidence="13">
    <location>
        <position position="2182"/>
    </location>
    <ligand>
        <name>ATP</name>
        <dbReference type="ChEBI" id="CHEBI:30616"/>
    </ligand>
</feature>
<keyword evidence="3 13" id="KW-0808">Transferase</keyword>
<sequence>MALRARSALRLPGQRWQAAPFGTQLVWAGGSGAGDGGSAPPAAPGDDSPAGAGGVGGAGGASDDGAASSPPGDAPSGGGKGSGDDDGSSLVPGRPTAVMRAGVGEQAPKVPQVLALPVRKPVMPWFLTQMYTSDATLVAALKKLHEASKKGAPSYVGLFLEKSAVEAPSGQLSTVARSPEDLSEMGTLASMQTFAQTPEGGAVAWFMAHRRIRANEVLTTDMPPVVGVEHFDQDRSQLRSDMVKALTNEIVTAIRELVRTNPMFKEQMTYFTERVEVHDAFRLADFAASATTADAEEVQRVVEAESLEERLQLALQMMRKELEVSKLQAKIQSRVDESMKESQRKYLLTEQLKTIKKELGIEKDDKDTLISKFEDRAKELRMPETAKGVFEEELDKLRVLERNSSEFNMTRNYLDWLTSLPWGVFSDDTFDLGHAVHVLDEDHYGMRDVKDRILEFIAVSKLTGSIKGKILCLVGPPGVGKTSIGQSIARALGRKFYRFSVGGLSDVAEIKGHRRTYVGAMPGKLIQCLKLTKVSNPLVLIDEVDKMGQGGHRGDPASALLEMLDPNQNEAFMDHYLDTPIDASKVLFLCTANVMDTIPGPLRDRMEVIDLSGYDADEKLEITKRYLEPKARKENGLSGSDTTVAGAVPESLTLTDDAIKTLIRWYCRESGVRNLEKHVNKIFRKAALRIVQAREKAIDELRTKKAQDGAAAAADEASVHSGSTDDIARAIKDSVDEEAAAAGKSDGAAPAAGAAPGSGAAAAAASSATMTEEEKDKAAAEALRRRREEEDALAAQLPPSIPGLHDVDWTIDSDKLKDYVGKPVFTSDRLYPQSPPGVIMGLAYTSMGGAALYIEVTSPDAGLMEMETDADAAVADGGDSGGKPRRFKAGGGNPTMLLTGKMGDVMQESARIGQSFARAFMRRVDPHCHLLDSASLHLHVPEGATPKDGPSAGCTMVTAMLSLAMDRPARADLAMTGEISLTGKVLPVGGIREKVMAARRAGVTCLVLPENNRKDVEELPDHAVAGLDINFASEYARPCCPSEELVVLAPRRGCTKLTEARCLRLPSMADAAAATAATAPLERTLALIKPDACGRPWMEKVMKKVEEETEDGTVERWVETSVERAPDKAAEILKRIEGAGFRIAKQVTRRLTKAQAEGFYAEHRGKPFFEKLTDFMTSGPIVSLVLEREMAIKGWRALMGPTNSIKAREEAAAAHPLDESQWGLRALFGTDGSFNATHGSDSPFSALREEEFFFPQKPRWERTMLVLLPGAAEHEAEVTAQLEQREFVCIARKQRALTADQAAMLCDGAAEGAAAAAQGGECVCLVLERSCAALQLYLMVGPREGKATAKDKAPASINAVFSPGADDGDGLAALAPRSAVDAARAIDAVFEGPLPVEHTLAVIKPGTADEHRADIMREIRAHGFTIAAQRRARLSKEQVESFYEEHRGKFFFERLTSYIASGPVIAMVLAKPGAIKAWRALMGPTNTFKARTDAPSSLRARFGIDGTRNATHGSDAPGSAAREIRFYFPDFAPHTLPSDDEAKAFVERRQVAMVYNPVENNSVPATLRSVLVQGMTALAKARPSEDKLEALRWLGQWLVDHNPRRGTSAEKASPRPAHDRAGRRGVVVEEQDDEETKNAEDRGGGRGSARSAASGAGAAAALSPQPSVVEVSSELHVGRAGYAEPTAASDSKRRIVFVLGAPGSGKGTQCARLSEAFGYTHLSTGDLLRAEVASESELGKELQATMSTGGLVSTATVLQLLRKAMDDSGSSRFLVDGYPRALDQAFAFEKAVGKPAMVLDFAALEATLEARLVKRGETSGRADDKVEAIRHRFAVFKEQSSPVIDFYRRLGVVRSVDTEGKTPDEVFEATKEHFKPQVIFVLGGPASGRSSLCAQAAADLGWTHVSTGELLRAEAALGTELGAQVGKLLARGDLVPAELTLRVLQAGLARDKAGMGRFLLDGYPRTLEQATLFEKAVGRPMAVVHCDAPDDVLRSRARARRHTAGRNDHSQASVDRQLASFNDKTRRVLDMYDKQALVTRVDTNQPRERTYADFRKVLLPQIYFVLGGPGSGKGTQCARLVEEFGFVHLSAGDLLRAERSRGSEDGAMIEAHIVAGSIVPVSTTLALLKEAMRAAGAPRFLIDGFPRAMDQAEGFEEAFGLPSGVLFFDCPEAAMRERLLERGKTSGRADDNEATIVKRFHTFQEQSMPVVHRYARSGLVMAVDATATPDEVYAETRTHFLPNVVFVLGGPGSGKGTQCAQLKEEFGFTHLSMGDLFRAEVASGSAVGREMQELMKDGLLVPPDTTVAMLRGAIRRSPGRKFLIDGFPRSRDQAEAFERLVCQPQTVLFFDCPEAEMRKRLLARGKTSGRADDNEATIVKRFHTFLEQSMPVVADYKARGLLRSVSAVPPSSEVYAATRVFFQPELVVLCGAAGSGRGEFSARAGLELGYHTLRVRELLEAEAAHETPRGRAVRRALSMKRTSPLDATVAIVKEAISRSKAGRFILDGFPRLTSEGFPAVHDQVFALDQAVGPVRGCVCLDAHLAQRKARIAGTPTVGEEAALMRSVSAFQREKLPVVSYFEAMGKSRVVDTTPKPDEVFQAAAPFLE</sequence>
<feature type="compositionally biased region" description="Basic and acidic residues" evidence="17">
    <location>
        <begin position="1612"/>
        <end position="1622"/>
    </location>
</feature>
<feature type="binding site" evidence="14">
    <location>
        <position position="1485"/>
    </location>
    <ligand>
        <name>ATP</name>
        <dbReference type="ChEBI" id="CHEBI:30616"/>
    </ligand>
</feature>
<dbReference type="InterPro" id="IPR003111">
    <property type="entry name" value="Lon_prtase_N"/>
</dbReference>
<dbReference type="GO" id="GO:0006207">
    <property type="term" value="P:'de novo' pyrimidine nucleobase biosynthetic process"/>
    <property type="evidence" value="ECO:0007669"/>
    <property type="project" value="InterPro"/>
</dbReference>
<dbReference type="InterPro" id="IPR027065">
    <property type="entry name" value="Lon_Prtase"/>
</dbReference>
<dbReference type="GO" id="GO:0036431">
    <property type="term" value="F:dCMP kinase activity"/>
    <property type="evidence" value="ECO:0007669"/>
    <property type="project" value="RHEA"/>
</dbReference>
<comment type="caution">
    <text evidence="20">The sequence shown here is derived from an EMBL/GenBank/DDBJ whole genome shotgun (WGS) entry which is preliminary data.</text>
</comment>
<dbReference type="PROSITE" id="PS51786">
    <property type="entry name" value="LON_PROTEOLYTIC"/>
    <property type="match status" value="1"/>
</dbReference>
<feature type="binding site" evidence="13">
    <location>
        <begin position="2117"/>
        <end position="2119"/>
    </location>
    <ligand>
        <name>a ribonucleoside 5'-phosphate</name>
        <dbReference type="ChEBI" id="CHEBI:58043"/>
    </ligand>
</feature>
<dbReference type="SUPFAM" id="SSF54919">
    <property type="entry name" value="Nucleoside diphosphate kinase, NDK"/>
    <property type="match status" value="3"/>
</dbReference>
<comment type="similarity">
    <text evidence="13">Belongs to the adenylate kinase family. UMP-CMP kinase subfamily.</text>
</comment>
<feature type="region of interest" description="Disordered" evidence="17">
    <location>
        <begin position="1603"/>
        <end position="1666"/>
    </location>
</feature>
<evidence type="ECO:0000313" key="20">
    <source>
        <dbReference type="EMBL" id="KAA0153266.1"/>
    </source>
</evidence>
<dbReference type="SUPFAM" id="SSF52540">
    <property type="entry name" value="P-loop containing nucleoside triphosphate hydrolases"/>
    <property type="match status" value="6"/>
</dbReference>
<dbReference type="SUPFAM" id="SSF88697">
    <property type="entry name" value="PUA domain-like"/>
    <property type="match status" value="1"/>
</dbReference>
<evidence type="ECO:0000256" key="1">
    <source>
        <dbReference type="ARBA" id="ARBA00022490"/>
    </source>
</evidence>
<feature type="binding site" evidence="14">
    <location>
        <position position="1089"/>
    </location>
    <ligand>
        <name>ATP</name>
        <dbReference type="ChEBI" id="CHEBI:30616"/>
    </ligand>
</feature>
<dbReference type="GO" id="GO:0036430">
    <property type="term" value="F:CMP kinase activity"/>
    <property type="evidence" value="ECO:0007669"/>
    <property type="project" value="RHEA"/>
</dbReference>
<dbReference type="PRINTS" id="PR00830">
    <property type="entry name" value="ENDOLAPTASE"/>
</dbReference>
<evidence type="ECO:0000256" key="2">
    <source>
        <dbReference type="ARBA" id="ARBA00022670"/>
    </source>
</evidence>
<feature type="binding site" evidence="14">
    <location>
        <position position="1202"/>
    </location>
    <ligand>
        <name>ATP</name>
        <dbReference type="ChEBI" id="CHEBI:30616"/>
    </ligand>
</feature>
<gene>
    <name evidence="20" type="ORF">FNF31_06510</name>
</gene>
<dbReference type="PROSITE" id="PS51374">
    <property type="entry name" value="NDPK_LIKE"/>
    <property type="match status" value="2"/>
</dbReference>
<dbReference type="CDD" id="cd19500">
    <property type="entry name" value="RecA-like_Lon"/>
    <property type="match status" value="1"/>
</dbReference>
<feature type="binding site" evidence="14">
    <location>
        <position position="1196"/>
    </location>
    <ligand>
        <name>ATP</name>
        <dbReference type="ChEBI" id="CHEBI:30616"/>
    </ligand>
</feature>
<feature type="binding site" evidence="14">
    <location>
        <position position="1509"/>
    </location>
    <ligand>
        <name>ATP</name>
        <dbReference type="ChEBI" id="CHEBI:30616"/>
    </ligand>
</feature>
<feature type="active site" description="Pros-phosphohistidine intermediate" evidence="14">
    <location>
        <position position="1512"/>
    </location>
</feature>
<evidence type="ECO:0000256" key="13">
    <source>
        <dbReference type="HAMAP-Rule" id="MF_03172"/>
    </source>
</evidence>
<evidence type="ECO:0000256" key="4">
    <source>
        <dbReference type="ARBA" id="ARBA00022741"/>
    </source>
</evidence>
<dbReference type="GO" id="GO:0051131">
    <property type="term" value="P:chaperone-mediated protein complex assembly"/>
    <property type="evidence" value="ECO:0007669"/>
    <property type="project" value="TreeGrafter"/>
</dbReference>
<evidence type="ECO:0000256" key="15">
    <source>
        <dbReference type="PROSITE-ProRule" id="PRU01122"/>
    </source>
</evidence>
<comment type="domain">
    <text evidence="13">Consists of three domains, a large central CORE domain and two small peripheral domains, NMPbind and LID, which undergo movements during catalysis. The LID domain closes over the site of phosphoryl transfer upon ATP binding. Assembling and dissambling the active center during each catalytic cycle provides an effective means to prevent ATP hydrolysis.</text>
</comment>
<feature type="binding site" evidence="14">
    <location>
        <position position="1479"/>
    </location>
    <ligand>
        <name>ATP</name>
        <dbReference type="ChEBI" id="CHEBI:30616"/>
    </ligand>
</feature>
<dbReference type="GO" id="GO:0004252">
    <property type="term" value="F:serine-type endopeptidase activity"/>
    <property type="evidence" value="ECO:0007669"/>
    <property type="project" value="UniProtKB-UniRule"/>
</dbReference>
<dbReference type="PANTHER" id="PTHR43718">
    <property type="entry name" value="LON PROTEASE"/>
    <property type="match status" value="1"/>
</dbReference>
<feature type="active site" evidence="15">
    <location>
        <position position="951"/>
    </location>
</feature>
<dbReference type="InterPro" id="IPR020568">
    <property type="entry name" value="Ribosomal_Su5_D2-typ_SF"/>
</dbReference>
<dbReference type="SMART" id="SM00382">
    <property type="entry name" value="AAA"/>
    <property type="match status" value="3"/>
</dbReference>
<dbReference type="NCBIfam" id="TIGR00763">
    <property type="entry name" value="lon"/>
    <property type="match status" value="1"/>
</dbReference>
<dbReference type="InterPro" id="IPR023005">
    <property type="entry name" value="Nucleoside_diP_kinase_AS"/>
</dbReference>
<feature type="binding site" evidence="14">
    <location>
        <position position="1499"/>
    </location>
    <ligand>
        <name>ATP</name>
        <dbReference type="ChEBI" id="CHEBI:30616"/>
    </ligand>
</feature>
<evidence type="ECO:0000256" key="8">
    <source>
        <dbReference type="ARBA" id="ARBA00022840"/>
    </source>
</evidence>
<keyword evidence="6 15" id="KW-0378">Hydrolase</keyword>
<dbReference type="InterPro" id="IPR004815">
    <property type="entry name" value="Lon_bac/euk-typ"/>
</dbReference>
<dbReference type="InterPro" id="IPR033690">
    <property type="entry name" value="Adenylat_kinase_CS"/>
</dbReference>
<evidence type="ECO:0000256" key="7">
    <source>
        <dbReference type="ARBA" id="ARBA00022825"/>
    </source>
</evidence>
<feature type="compositionally biased region" description="Low complexity" evidence="17">
    <location>
        <begin position="1648"/>
        <end position="1666"/>
    </location>
</feature>
<reference evidence="20 21" key="1">
    <citation type="submission" date="2019-07" db="EMBL/GenBank/DDBJ databases">
        <title>Genomes of Cafeteria roenbergensis.</title>
        <authorList>
            <person name="Fischer M.G."/>
            <person name="Hackl T."/>
            <person name="Roman M."/>
        </authorList>
    </citation>
    <scope>NUCLEOTIDE SEQUENCE [LARGE SCALE GENOMIC DNA]</scope>
    <source>
        <strain evidence="20 21">Cflag</strain>
    </source>
</reference>
<dbReference type="HAMAP" id="MF_00235">
    <property type="entry name" value="Adenylate_kinase_Adk"/>
    <property type="match status" value="4"/>
</dbReference>
<evidence type="ECO:0000313" key="21">
    <source>
        <dbReference type="Proteomes" id="UP000325113"/>
    </source>
</evidence>
<dbReference type="Pfam" id="PF02190">
    <property type="entry name" value="LON_substr_bdg"/>
    <property type="match status" value="1"/>
</dbReference>
<dbReference type="Gene3D" id="1.20.890.10">
    <property type="entry name" value="cAMP-dependent protein kinase regulatory subunit, dimerization-anchoring domain"/>
    <property type="match status" value="1"/>
</dbReference>
<dbReference type="Gene3D" id="3.40.50.300">
    <property type="entry name" value="P-loop containing nucleotide triphosphate hydrolases"/>
    <property type="match status" value="6"/>
</dbReference>
<keyword evidence="10 13" id="KW-0539">Nucleus</keyword>
<feature type="region of interest" description="Disordered" evidence="17">
    <location>
        <begin position="26"/>
        <end position="95"/>
    </location>
</feature>
<feature type="domain" description="Lon proteolytic" evidence="18">
    <location>
        <begin position="833"/>
        <end position="1045"/>
    </location>
</feature>
<organism evidence="20 21">
    <name type="scientific">Cafeteria roenbergensis</name>
    <name type="common">Marine flagellate</name>
    <dbReference type="NCBI Taxonomy" id="33653"/>
    <lineage>
        <taxon>Eukaryota</taxon>
        <taxon>Sar</taxon>
        <taxon>Stramenopiles</taxon>
        <taxon>Bigyra</taxon>
        <taxon>Opalozoa</taxon>
        <taxon>Bicosoecida</taxon>
        <taxon>Cafeteriaceae</taxon>
        <taxon>Cafeteria</taxon>
    </lineage>
</organism>
<dbReference type="Pfam" id="PF00406">
    <property type="entry name" value="ADK"/>
    <property type="match status" value="5"/>
</dbReference>
<comment type="catalytic activity">
    <reaction evidence="13">
        <text>dCMP + ATP = dCDP + ADP</text>
        <dbReference type="Rhea" id="RHEA:25094"/>
        <dbReference type="ChEBI" id="CHEBI:30616"/>
        <dbReference type="ChEBI" id="CHEBI:57566"/>
        <dbReference type="ChEBI" id="CHEBI:58593"/>
        <dbReference type="ChEBI" id="CHEBI:456216"/>
        <dbReference type="EC" id="2.7.4.14"/>
    </reaction>
</comment>
<comment type="subunit">
    <text evidence="13">Monomer.</text>
</comment>
<dbReference type="EMBL" id="VLTM01000101">
    <property type="protein sequence ID" value="KAA0153266.1"/>
    <property type="molecule type" value="Genomic_DNA"/>
</dbReference>
<comment type="caution">
    <text evidence="13">Lacks conserved residue(s) required for the propagation of feature annotation.</text>
</comment>
<keyword evidence="8 13" id="KW-0067">ATP-binding</keyword>
<feature type="active site" evidence="15">
    <location>
        <position position="994"/>
    </location>
</feature>
<feature type="domain" description="Lon N-terminal" evidence="19">
    <location>
        <begin position="111"/>
        <end position="322"/>
    </location>
</feature>
<feature type="binding site" evidence="14">
    <location>
        <position position="1225"/>
    </location>
    <ligand>
        <name>ATP</name>
        <dbReference type="ChEBI" id="CHEBI:30616"/>
    </ligand>
</feature>
<feature type="binding site" evidence="13">
    <location>
        <begin position="2070"/>
        <end position="2075"/>
    </location>
    <ligand>
        <name>ATP</name>
        <dbReference type="ChEBI" id="CHEBI:30616"/>
    </ligand>
</feature>
<comment type="function">
    <text evidence="13">Catalyzes the phosphorylation of pyrimidine nucleoside monophosphates at the expense of ATP. Plays an important role in de novo pyrimidine nucleotide biosynthesis. Has preference for UMP and CMP as phosphate acceptors.</text>
</comment>
<dbReference type="Proteomes" id="UP000325113">
    <property type="component" value="Unassembled WGS sequence"/>
</dbReference>
<feature type="active site" description="Pros-phosphohistidine intermediate" evidence="14">
    <location>
        <position position="1238"/>
    </location>
</feature>
<comment type="subcellular location">
    <subcellularLocation>
        <location evidence="13">Cytoplasm</location>
    </subcellularLocation>
    <subcellularLocation>
        <location evidence="13">Nucleus</location>
    </subcellularLocation>
</comment>
<evidence type="ECO:0000256" key="3">
    <source>
        <dbReference type="ARBA" id="ARBA00022679"/>
    </source>
</evidence>
<dbReference type="NCBIfam" id="TIGR01359">
    <property type="entry name" value="UMP_CMP_kin_fam"/>
    <property type="match status" value="1"/>
</dbReference>
<dbReference type="SMART" id="SM00562">
    <property type="entry name" value="NDK"/>
    <property type="match status" value="2"/>
</dbReference>
<dbReference type="Pfam" id="PF00004">
    <property type="entry name" value="AAA"/>
    <property type="match status" value="1"/>
</dbReference>
<dbReference type="PROSITE" id="PS00113">
    <property type="entry name" value="ADENYLATE_KINASE"/>
    <property type="match status" value="4"/>
</dbReference>
<dbReference type="PROSITE" id="PS51787">
    <property type="entry name" value="LON_N"/>
    <property type="match status" value="1"/>
</dbReference>
<comment type="catalytic activity">
    <reaction evidence="12">
        <text>Hydrolysis of proteins in presence of ATP.</text>
        <dbReference type="EC" id="3.4.21.53"/>
    </reaction>
</comment>
<evidence type="ECO:0000256" key="6">
    <source>
        <dbReference type="ARBA" id="ARBA00022801"/>
    </source>
</evidence>
<dbReference type="GO" id="GO:0006515">
    <property type="term" value="P:protein quality control for misfolded or incompletely synthesized proteins"/>
    <property type="evidence" value="ECO:0007669"/>
    <property type="project" value="TreeGrafter"/>
</dbReference>
<feature type="compositionally biased region" description="Low complexity" evidence="17">
    <location>
        <begin position="38"/>
        <end position="50"/>
    </location>
</feature>
<dbReference type="PANTHER" id="PTHR43718:SF2">
    <property type="entry name" value="LON PROTEASE HOMOLOG, MITOCHONDRIAL"/>
    <property type="match status" value="1"/>
</dbReference>
<dbReference type="SUPFAM" id="SSF54211">
    <property type="entry name" value="Ribosomal protein S5 domain 2-like"/>
    <property type="match status" value="1"/>
</dbReference>
<dbReference type="InterPro" id="IPR008269">
    <property type="entry name" value="Lon_proteolytic"/>
</dbReference>
<dbReference type="InterPro" id="IPR000850">
    <property type="entry name" value="Adenylat/UMP-CMP_kin"/>
</dbReference>
<accession>A0A5A8CJQ2</accession>
<feature type="binding site" evidence="13">
    <location>
        <position position="2199"/>
    </location>
    <ligand>
        <name>a ribonucleoside 5'-phosphate</name>
        <dbReference type="ChEBI" id="CHEBI:58043"/>
    </ligand>
</feature>
<dbReference type="InterPro" id="IPR015947">
    <property type="entry name" value="PUA-like_sf"/>
</dbReference>
<comment type="catalytic activity">
    <reaction evidence="11 13">
        <text>UMP + ATP = UDP + ADP</text>
        <dbReference type="Rhea" id="RHEA:24400"/>
        <dbReference type="ChEBI" id="CHEBI:30616"/>
        <dbReference type="ChEBI" id="CHEBI:57865"/>
        <dbReference type="ChEBI" id="CHEBI:58223"/>
        <dbReference type="ChEBI" id="CHEBI:456216"/>
        <dbReference type="EC" id="2.7.4.14"/>
    </reaction>
</comment>
<feature type="binding site" evidence="13">
    <location>
        <position position="2096"/>
    </location>
    <ligand>
        <name>a ribonucleoside 5'-phosphate</name>
        <dbReference type="ChEBI" id="CHEBI:58043"/>
    </ligand>
</feature>
<dbReference type="PROSITE" id="PS01046">
    <property type="entry name" value="LON_SER"/>
    <property type="match status" value="1"/>
</dbReference>
<dbReference type="GO" id="GO:0004176">
    <property type="term" value="F:ATP-dependent peptidase activity"/>
    <property type="evidence" value="ECO:0007669"/>
    <property type="project" value="UniProtKB-UniRule"/>
</dbReference>
<evidence type="ECO:0000256" key="16">
    <source>
        <dbReference type="RuleBase" id="RU000591"/>
    </source>
</evidence>
<keyword evidence="4 13" id="KW-0547">Nucleotide-binding</keyword>
<keyword evidence="5 13" id="KW-0418">Kinase</keyword>
<dbReference type="GO" id="GO:0003697">
    <property type="term" value="F:single-stranded DNA binding"/>
    <property type="evidence" value="ECO:0007669"/>
    <property type="project" value="TreeGrafter"/>
</dbReference>
<dbReference type="CDD" id="cd22983">
    <property type="entry name" value="DD_CrRSP23-like"/>
    <property type="match status" value="1"/>
</dbReference>
<dbReference type="EC" id="2.7.4.14" evidence="13"/>
<dbReference type="Gene3D" id="1.20.5.5270">
    <property type="match status" value="1"/>
</dbReference>
<evidence type="ECO:0000256" key="12">
    <source>
        <dbReference type="ARBA" id="ARBA00050665"/>
    </source>
</evidence>
<dbReference type="GO" id="GO:0005524">
    <property type="term" value="F:ATP binding"/>
    <property type="evidence" value="ECO:0007669"/>
    <property type="project" value="UniProtKB-KW"/>
</dbReference>
<keyword evidence="1 13" id="KW-0963">Cytoplasm</keyword>
<evidence type="ECO:0000256" key="5">
    <source>
        <dbReference type="ARBA" id="ARBA00022777"/>
    </source>
</evidence>
<comment type="catalytic activity">
    <reaction evidence="13">
        <text>CMP + ATP = CDP + ADP</text>
        <dbReference type="Rhea" id="RHEA:11600"/>
        <dbReference type="ChEBI" id="CHEBI:30616"/>
        <dbReference type="ChEBI" id="CHEBI:58069"/>
        <dbReference type="ChEBI" id="CHEBI:60377"/>
        <dbReference type="ChEBI" id="CHEBI:456216"/>
        <dbReference type="EC" id="2.7.4.14"/>
    </reaction>
</comment>
<dbReference type="Gene3D" id="1.20.58.1480">
    <property type="match status" value="1"/>
</dbReference>
<evidence type="ECO:0000259" key="19">
    <source>
        <dbReference type="PROSITE" id="PS51787"/>
    </source>
</evidence>
<dbReference type="GO" id="GO:0005634">
    <property type="term" value="C:nucleus"/>
    <property type="evidence" value="ECO:0007669"/>
    <property type="project" value="UniProtKB-SubCell"/>
</dbReference>
<dbReference type="FunFam" id="1.20.5.5270:FF:000001">
    <property type="entry name" value="Lon protease homolog, mitochondrial"/>
    <property type="match status" value="1"/>
</dbReference>
<dbReference type="SMART" id="SM00464">
    <property type="entry name" value="LON"/>
    <property type="match status" value="1"/>
</dbReference>
<comment type="similarity">
    <text evidence="14">Belongs to the NDK family.</text>
</comment>
<dbReference type="InterPro" id="IPR008268">
    <property type="entry name" value="Peptidase_S16_AS"/>
</dbReference>
<feature type="compositionally biased region" description="Low complexity" evidence="17">
    <location>
        <begin position="740"/>
        <end position="758"/>
    </location>
</feature>
<feature type="region of interest" description="LID" evidence="13">
    <location>
        <begin position="2181"/>
        <end position="2191"/>
    </location>
</feature>
<dbReference type="InterPro" id="IPR036850">
    <property type="entry name" value="NDK-like_dom_sf"/>
</dbReference>
<feature type="binding site" evidence="13">
    <location>
        <position position="2227"/>
    </location>
    <ligand>
        <name>ATP</name>
        <dbReference type="ChEBI" id="CHEBI:30616"/>
    </ligand>
</feature>
<dbReference type="Gene3D" id="3.30.70.141">
    <property type="entry name" value="Nucleoside diphosphate kinase-like domain"/>
    <property type="match status" value="3"/>
</dbReference>
<evidence type="ECO:0000259" key="18">
    <source>
        <dbReference type="PROSITE" id="PS51786"/>
    </source>
</evidence>
<evidence type="ECO:0000256" key="9">
    <source>
        <dbReference type="ARBA" id="ARBA00022975"/>
    </source>
</evidence>
<evidence type="ECO:0000256" key="10">
    <source>
        <dbReference type="ARBA" id="ARBA00023242"/>
    </source>
</evidence>
<dbReference type="Gene3D" id="1.10.8.60">
    <property type="match status" value="1"/>
</dbReference>
<feature type="binding site" evidence="14">
    <location>
        <position position="1235"/>
    </location>
    <ligand>
        <name>ATP</name>
        <dbReference type="ChEBI" id="CHEBI:30616"/>
    </ligand>
</feature>
<dbReference type="FunFam" id="3.40.50.300:FF:000021">
    <property type="entry name" value="Lon protease homolog"/>
    <property type="match status" value="1"/>
</dbReference>
<dbReference type="Pfam" id="PF00334">
    <property type="entry name" value="NDK"/>
    <property type="match status" value="2"/>
</dbReference>
<feature type="binding site" evidence="14">
    <location>
        <position position="1451"/>
    </location>
    <ligand>
        <name>ATP</name>
        <dbReference type="ChEBI" id="CHEBI:30616"/>
    </ligand>
</feature>
<feature type="binding site" evidence="14">
    <location>
        <position position="1404"/>
    </location>
    <ligand>
        <name>ATP</name>
        <dbReference type="ChEBI" id="CHEBI:30616"/>
    </ligand>
</feature>
<proteinExistence type="inferred from homology"/>
<keyword evidence="9 13" id="KW-0665">Pyrimidine biosynthesis</keyword>
<dbReference type="InterPro" id="IPR034907">
    <property type="entry name" value="NDK-like_dom"/>
</dbReference>
<feature type="compositionally biased region" description="Gly residues" evidence="17">
    <location>
        <begin position="51"/>
        <end position="62"/>
    </location>
</feature>
<evidence type="ECO:0000256" key="17">
    <source>
        <dbReference type="SAM" id="MobiDB-lite"/>
    </source>
</evidence>
<protein>
    <recommendedName>
        <fullName evidence="13">UMP-CMP kinase</fullName>
        <ecNumber evidence="13">2.7.4.14</ecNumber>
    </recommendedName>
    <alternativeName>
        <fullName evidence="13">Deoxycytidylate kinase</fullName>
        <shortName evidence="13">CK</shortName>
        <shortName evidence="13">dCMP kinase</shortName>
    </alternativeName>
    <alternativeName>
        <fullName evidence="13">Uridine monophosphate/cytidine monophosphate kinase</fullName>
        <shortName evidence="13">UMP/CMP kinase</shortName>
        <shortName evidence="13">UMP/CMPK</shortName>
    </alternativeName>
</protein>
<dbReference type="Pfam" id="PF05362">
    <property type="entry name" value="Lon_C"/>
    <property type="match status" value="2"/>
</dbReference>
<dbReference type="Gene3D" id="3.30.230.10">
    <property type="match status" value="1"/>
</dbReference>
<comment type="cofactor">
    <cofactor evidence="13">
        <name>Mg(2+)</name>
        <dbReference type="ChEBI" id="CHEBI:18420"/>
    </cofactor>
    <text evidence="13">Binds 1 Mg(2+) ion per monomer.</text>
</comment>
<dbReference type="InterPro" id="IPR003593">
    <property type="entry name" value="AAA+_ATPase"/>
</dbReference>
<dbReference type="GO" id="GO:0007005">
    <property type="term" value="P:mitochondrion organization"/>
    <property type="evidence" value="ECO:0007669"/>
    <property type="project" value="TreeGrafter"/>
</dbReference>
<feature type="region of interest" description="Disordered" evidence="17">
    <location>
        <begin position="738"/>
        <end position="758"/>
    </location>
</feature>
<name>A0A5A8CJQ2_CAFRO</name>
<evidence type="ECO:0000256" key="11">
    <source>
        <dbReference type="ARBA" id="ARBA00048116"/>
    </source>
</evidence>
<dbReference type="GO" id="GO:0005759">
    <property type="term" value="C:mitochondrial matrix"/>
    <property type="evidence" value="ECO:0007669"/>
    <property type="project" value="TreeGrafter"/>
</dbReference>
<dbReference type="GO" id="GO:0033862">
    <property type="term" value="F:UMP kinase activity"/>
    <property type="evidence" value="ECO:0007669"/>
    <property type="project" value="RHEA"/>
</dbReference>
<dbReference type="PROSITE" id="PS00469">
    <property type="entry name" value="NDPK"/>
    <property type="match status" value="2"/>
</dbReference>
<dbReference type="GO" id="GO:0016887">
    <property type="term" value="F:ATP hydrolysis activity"/>
    <property type="evidence" value="ECO:0007669"/>
    <property type="project" value="InterPro"/>
</dbReference>
<dbReference type="InterPro" id="IPR003959">
    <property type="entry name" value="ATPase_AAA_core"/>
</dbReference>
<dbReference type="InterPro" id="IPR006266">
    <property type="entry name" value="UMP_CMP_kinase"/>
</dbReference>
<dbReference type="Pfam" id="PF22667">
    <property type="entry name" value="Lon_lid"/>
    <property type="match status" value="1"/>
</dbReference>
<keyword evidence="7 15" id="KW-0720">Serine protease</keyword>
<dbReference type="InterPro" id="IPR014721">
    <property type="entry name" value="Ribsml_uS5_D2-typ_fold_subgr"/>
</dbReference>
<dbReference type="HAMAP" id="MF_03172">
    <property type="entry name" value="Adenylate_kinase_UMP_CMP_kin"/>
    <property type="match status" value="1"/>
</dbReference>
<dbReference type="InterPro" id="IPR054594">
    <property type="entry name" value="Lon_lid"/>
</dbReference>
<feature type="binding site" evidence="13">
    <location>
        <begin position="2144"/>
        <end position="2147"/>
    </location>
    <ligand>
        <name>a ribonucleoside 5'-phosphate</name>
        <dbReference type="ChEBI" id="CHEBI:58043"/>
    </ligand>
</feature>